<dbReference type="SMART" id="SM00382">
    <property type="entry name" value="AAA"/>
    <property type="match status" value="2"/>
</dbReference>
<proteinExistence type="predicted"/>
<reference evidence="11" key="2">
    <citation type="journal article" date="2007" name="Science">
        <title>Genome sequence of Aedes aegypti, a major arbovirus vector.</title>
        <authorList>
            <person name="Nene V."/>
            <person name="Wortman J.R."/>
            <person name="Lawson D."/>
            <person name="Haas B."/>
            <person name="Kodira C."/>
            <person name="Tu Z.J."/>
            <person name="Loftus B."/>
            <person name="Xi Z."/>
            <person name="Megy K."/>
            <person name="Grabherr M."/>
            <person name="Ren Q."/>
            <person name="Zdobnov E.M."/>
            <person name="Lobo N.F."/>
            <person name="Campbell K.S."/>
            <person name="Brown S.E."/>
            <person name="Bonaldo M.F."/>
            <person name="Zhu J."/>
            <person name="Sinkins S.P."/>
            <person name="Hogenkamp D.G."/>
            <person name="Amedeo P."/>
            <person name="Arensburger P."/>
            <person name="Atkinson P.W."/>
            <person name="Bidwell S."/>
            <person name="Biedler J."/>
            <person name="Birney E."/>
            <person name="Bruggner R.V."/>
            <person name="Costas J."/>
            <person name="Coy M.R."/>
            <person name="Crabtree J."/>
            <person name="Crawford M."/>
            <person name="Debruyn B."/>
            <person name="Decaprio D."/>
            <person name="Eiglmeier K."/>
            <person name="Eisenstadt E."/>
            <person name="El-Dorry H."/>
            <person name="Gelbart W.M."/>
            <person name="Gomes S.L."/>
            <person name="Hammond M."/>
            <person name="Hannick L.I."/>
            <person name="Hogan J.R."/>
            <person name="Holmes M.H."/>
            <person name="Jaffe D."/>
            <person name="Johnston J.S."/>
            <person name="Kennedy R.C."/>
            <person name="Koo H."/>
            <person name="Kravitz S."/>
            <person name="Kriventseva E.V."/>
            <person name="Kulp D."/>
            <person name="Labutti K."/>
            <person name="Lee E."/>
            <person name="Li S."/>
            <person name="Lovin D.D."/>
            <person name="Mao C."/>
            <person name="Mauceli E."/>
            <person name="Menck C.F."/>
            <person name="Miller J.R."/>
            <person name="Montgomery P."/>
            <person name="Mori A."/>
            <person name="Nascimento A.L."/>
            <person name="Naveira H.F."/>
            <person name="Nusbaum C."/>
            <person name="O'leary S."/>
            <person name="Orvis J."/>
            <person name="Pertea M."/>
            <person name="Quesneville H."/>
            <person name="Reidenbach K.R."/>
            <person name="Rogers Y.H."/>
            <person name="Roth C.W."/>
            <person name="Schneider J.R."/>
            <person name="Schatz M."/>
            <person name="Shumway M."/>
            <person name="Stanke M."/>
            <person name="Stinson E.O."/>
            <person name="Tubio J.M."/>
            <person name="Vanzee J.P."/>
            <person name="Verjovski-Almeida S."/>
            <person name="Werner D."/>
            <person name="White O."/>
            <person name="Wyder S."/>
            <person name="Zeng Q."/>
            <person name="Zhao Q."/>
            <person name="Zhao Y."/>
            <person name="Hill C.A."/>
            <person name="Raikhel A.S."/>
            <person name="Soares M.B."/>
            <person name="Knudson D.L."/>
            <person name="Lee N.H."/>
            <person name="Galagan J."/>
            <person name="Salzberg S.L."/>
            <person name="Paulsen I.T."/>
            <person name="Dimopoulos G."/>
            <person name="Collins F.H."/>
            <person name="Birren B."/>
            <person name="Fraser-Liggett C.M."/>
            <person name="Severson D.W."/>
        </authorList>
    </citation>
    <scope>NUCLEOTIDE SEQUENCE [LARGE SCALE GENOMIC DNA]</scope>
    <source>
        <strain evidence="11">Liverpool</strain>
    </source>
</reference>
<dbReference type="GO" id="GO:0016020">
    <property type="term" value="C:membrane"/>
    <property type="evidence" value="ECO:0007669"/>
    <property type="project" value="UniProtKB-SubCell"/>
</dbReference>
<feature type="domain" description="ABC transporter" evidence="10">
    <location>
        <begin position="518"/>
        <end position="748"/>
    </location>
</feature>
<evidence type="ECO:0000256" key="7">
    <source>
        <dbReference type="ARBA" id="ARBA00022989"/>
    </source>
</evidence>
<dbReference type="GO" id="GO:0016887">
    <property type="term" value="F:ATP hydrolysis activity"/>
    <property type="evidence" value="ECO:0007669"/>
    <property type="project" value="InterPro"/>
</dbReference>
<keyword evidence="8 9" id="KW-0472">Membrane</keyword>
<dbReference type="PaxDb" id="7159-AAEL008388-PA"/>
<protein>
    <submittedName>
        <fullName evidence="11">AAEL008388-PA</fullName>
    </submittedName>
</protein>
<dbReference type="PROSITE" id="PS00211">
    <property type="entry name" value="ABC_TRANSPORTER_1"/>
    <property type="match status" value="1"/>
</dbReference>
<dbReference type="Pfam" id="PF12698">
    <property type="entry name" value="ABC2_membrane_3"/>
    <property type="match status" value="2"/>
</dbReference>
<feature type="transmembrane region" description="Helical" evidence="9">
    <location>
        <begin position="439"/>
        <end position="460"/>
    </location>
</feature>
<dbReference type="GO" id="GO:0005319">
    <property type="term" value="F:lipid transporter activity"/>
    <property type="evidence" value="ECO:0007669"/>
    <property type="project" value="TreeGrafter"/>
</dbReference>
<accession>Q16YY9</accession>
<feature type="transmembrane region" description="Helical" evidence="9">
    <location>
        <begin position="1091"/>
        <end position="1120"/>
    </location>
</feature>
<feature type="transmembrane region" description="Helical" evidence="9">
    <location>
        <begin position="28"/>
        <end position="48"/>
    </location>
</feature>
<dbReference type="OMA" id="LQWNEFF"/>
<feature type="transmembrane region" description="Helical" evidence="9">
    <location>
        <begin position="888"/>
        <end position="910"/>
    </location>
</feature>
<keyword evidence="4" id="KW-0677">Repeat</keyword>
<feature type="transmembrane region" description="Helical" evidence="9">
    <location>
        <begin position="334"/>
        <end position="354"/>
    </location>
</feature>
<dbReference type="eggNOG" id="KOG0059">
    <property type="taxonomic scope" value="Eukaryota"/>
</dbReference>
<dbReference type="Proteomes" id="UP000682892">
    <property type="component" value="Unassembled WGS sequence"/>
</dbReference>
<dbReference type="PANTHER" id="PTHR19229:SF250">
    <property type="entry name" value="ABC TRANSPORTER DOMAIN-CONTAINING PROTEIN-RELATED"/>
    <property type="match status" value="1"/>
</dbReference>
<evidence type="ECO:0000256" key="5">
    <source>
        <dbReference type="ARBA" id="ARBA00022741"/>
    </source>
</evidence>
<evidence type="ECO:0000256" key="1">
    <source>
        <dbReference type="ARBA" id="ARBA00004141"/>
    </source>
</evidence>
<evidence type="ECO:0000313" key="11">
    <source>
        <dbReference type="EMBL" id="EAT39837.1"/>
    </source>
</evidence>
<dbReference type="EMBL" id="CH477506">
    <property type="protein sequence ID" value="EAT39837.1"/>
    <property type="molecule type" value="Genomic_DNA"/>
</dbReference>
<dbReference type="HOGENOM" id="CLU_000604_19_1_1"/>
<evidence type="ECO:0000256" key="6">
    <source>
        <dbReference type="ARBA" id="ARBA00022840"/>
    </source>
</evidence>
<dbReference type="PROSITE" id="PS50893">
    <property type="entry name" value="ABC_TRANSPORTER_2"/>
    <property type="match status" value="2"/>
</dbReference>
<dbReference type="CDD" id="cd03263">
    <property type="entry name" value="ABC_subfamily_A"/>
    <property type="match status" value="2"/>
</dbReference>
<dbReference type="GO" id="GO:0005524">
    <property type="term" value="F:ATP binding"/>
    <property type="evidence" value="ECO:0007669"/>
    <property type="project" value="UniProtKB-KW"/>
</dbReference>
<dbReference type="PhylomeDB" id="Q16YY9"/>
<feature type="transmembrane region" description="Helical" evidence="9">
    <location>
        <begin position="250"/>
        <end position="270"/>
    </location>
</feature>
<dbReference type="FunFam" id="3.40.50.300:FF:000327">
    <property type="entry name" value="ATP-binding cassette sub-family A member 3"/>
    <property type="match status" value="1"/>
</dbReference>
<evidence type="ECO:0000256" key="9">
    <source>
        <dbReference type="SAM" id="Phobius"/>
    </source>
</evidence>
<feature type="transmembrane region" description="Helical" evidence="9">
    <location>
        <begin position="1271"/>
        <end position="1288"/>
    </location>
</feature>
<keyword evidence="3 9" id="KW-0812">Transmembrane</keyword>
<dbReference type="InterPro" id="IPR056264">
    <property type="entry name" value="R2_ABCA1-4-like"/>
</dbReference>
<dbReference type="Pfam" id="PF00005">
    <property type="entry name" value="ABC_tran"/>
    <property type="match status" value="2"/>
</dbReference>
<evidence type="ECO:0000313" key="12">
    <source>
        <dbReference type="Proteomes" id="UP000682892"/>
    </source>
</evidence>
<feature type="transmembrane region" description="Helical" evidence="9">
    <location>
        <begin position="1140"/>
        <end position="1161"/>
    </location>
</feature>
<dbReference type="InterPro" id="IPR027417">
    <property type="entry name" value="P-loop_NTPase"/>
</dbReference>
<dbReference type="VEuPathDB" id="VectorBase:AAEL008384"/>
<dbReference type="InterPro" id="IPR013525">
    <property type="entry name" value="ABC2_TM"/>
</dbReference>
<gene>
    <name evidence="11" type="ORF">AaeL_AAEL008388</name>
</gene>
<dbReference type="InterPro" id="IPR026082">
    <property type="entry name" value="ABCA"/>
</dbReference>
<organism evidence="11 12">
    <name type="scientific">Aedes aegypti</name>
    <name type="common">Yellowfever mosquito</name>
    <name type="synonym">Culex aegypti</name>
    <dbReference type="NCBI Taxonomy" id="7159"/>
    <lineage>
        <taxon>Eukaryota</taxon>
        <taxon>Metazoa</taxon>
        <taxon>Ecdysozoa</taxon>
        <taxon>Arthropoda</taxon>
        <taxon>Hexapoda</taxon>
        <taxon>Insecta</taxon>
        <taxon>Pterygota</taxon>
        <taxon>Neoptera</taxon>
        <taxon>Endopterygota</taxon>
        <taxon>Diptera</taxon>
        <taxon>Nematocera</taxon>
        <taxon>Culicoidea</taxon>
        <taxon>Culicidae</taxon>
        <taxon>Culicinae</taxon>
        <taxon>Aedini</taxon>
        <taxon>Aedes</taxon>
        <taxon>Stegomyia</taxon>
    </lineage>
</organism>
<dbReference type="InterPro" id="IPR003439">
    <property type="entry name" value="ABC_transporter-like_ATP-bd"/>
</dbReference>
<feature type="transmembrane region" description="Helical" evidence="9">
    <location>
        <begin position="290"/>
        <end position="314"/>
    </location>
</feature>
<evidence type="ECO:0000256" key="2">
    <source>
        <dbReference type="ARBA" id="ARBA00022448"/>
    </source>
</evidence>
<dbReference type="InterPro" id="IPR017871">
    <property type="entry name" value="ABC_transporter-like_CS"/>
</dbReference>
<feature type="transmembrane region" description="Helical" evidence="9">
    <location>
        <begin position="1173"/>
        <end position="1190"/>
    </location>
</feature>
<evidence type="ECO:0000256" key="8">
    <source>
        <dbReference type="ARBA" id="ARBA00023136"/>
    </source>
</evidence>
<dbReference type="InterPro" id="IPR003593">
    <property type="entry name" value="AAA+_ATPase"/>
</dbReference>
<name>Q16YY9_AEDAE</name>
<dbReference type="Pfam" id="PF23321">
    <property type="entry name" value="R1_ABCA1"/>
    <property type="match status" value="1"/>
</dbReference>
<keyword evidence="5" id="KW-0547">Nucleotide-binding</keyword>
<dbReference type="Gene3D" id="3.40.50.300">
    <property type="entry name" value="P-loop containing nucleotide triphosphate hydrolases"/>
    <property type="match status" value="2"/>
</dbReference>
<dbReference type="PANTHER" id="PTHR19229">
    <property type="entry name" value="ATP-BINDING CASSETTE TRANSPORTER SUBFAMILY A ABCA"/>
    <property type="match status" value="1"/>
</dbReference>
<reference evidence="11" key="1">
    <citation type="submission" date="2005-10" db="EMBL/GenBank/DDBJ databases">
        <authorList>
            <person name="Loftus B.J."/>
            <person name="Nene V.M."/>
            <person name="Hannick L.I."/>
            <person name="Bidwell S."/>
            <person name="Haas B."/>
            <person name="Amedeo P."/>
            <person name="Orvis J."/>
            <person name="Wortman J.R."/>
            <person name="White O.R."/>
            <person name="Salzberg S."/>
            <person name="Shumway M."/>
            <person name="Koo H."/>
            <person name="Zhao Y."/>
            <person name="Holmes M."/>
            <person name="Miller J."/>
            <person name="Schatz M."/>
            <person name="Pop M."/>
            <person name="Pai G."/>
            <person name="Utterback T."/>
            <person name="Rogers Y.-H."/>
            <person name="Kravitz S."/>
            <person name="Fraser C.M."/>
        </authorList>
    </citation>
    <scope>NUCLEOTIDE SEQUENCE</scope>
    <source>
        <strain evidence="11">Liverpool</strain>
    </source>
</reference>
<dbReference type="SUPFAM" id="SSF52540">
    <property type="entry name" value="P-loop containing nucleoside triphosphate hydrolases"/>
    <property type="match status" value="2"/>
</dbReference>
<evidence type="ECO:0000256" key="4">
    <source>
        <dbReference type="ARBA" id="ARBA00022737"/>
    </source>
</evidence>
<evidence type="ECO:0000259" key="10">
    <source>
        <dbReference type="PROSITE" id="PS50893"/>
    </source>
</evidence>
<feature type="transmembrane region" description="Helical" evidence="9">
    <location>
        <begin position="1059"/>
        <end position="1079"/>
    </location>
</feature>
<dbReference type="GO" id="GO:0140359">
    <property type="term" value="F:ABC-type transporter activity"/>
    <property type="evidence" value="ECO:0007669"/>
    <property type="project" value="InterPro"/>
</dbReference>
<sequence length="1666" mass="188413">MKRSDWEKFKLLLWKNWIIQKRHYVQTVFEITIPVLACALLILVRGLVNPSTYSKPTTFSSLNVSSIASIRTMITNHPIELTLAFTPKNVILEQVMKKAARSLGTDVRIKGFNDTKSMYNVLITNNYLAGVEFGDDLKNITELPDNLTIALRYPSEMRTTMLPGAEFWANWRTFLVFPPFQTYGARAVNYTDGGYPANYYAEGFASVQSAITRSLLAVKNDTSQLPTVSLQRFPYPPFYNDPLLRGLENLFPAIIMIAFFYSCINTVKFITLEKERQLKETMKVMGLNGWLHWTAWFVRTLILLSISISLITILLCASLTTNTDIAIFEFSNWLLIWLFLFVYSITTITFCFMLSTFFSKANIASGMAGIIWFYSLTPYNITFGNYDRMSLGAKLASSLWCNTAMGYGFMLLMKHEGTSIGLQWANLFSPVTVDDDLTIAHIIMMLLIDACLYLLVALYIEQVAPGKFGIPKKWNFLLTREFWSGVYDRQVNTLDREYLTKDRKNNEEEEPTEKHAGIKILGLTKKFSGSKIAVNDLSLNLYEDQISILLGHNGAGKTTMMSMLTGMFPPSSGTAIVNGFDIRYDVENLRNSLGLCPQHNVLFDELTVSEHIRFFSKLKGLDESKIAEEIDKYLKPLELEDKRNAQSHTLSGGMKRKLSIAIALCGGSKVVLCDEPTSGMDPAARRVLWNLLQREKIGRTILLSTHFMDEADILGDRVAIMADGNLKAVGSPFFLKKRFGRGYRLICVKKSNCNPSHLTNMLKKYIPSIEVETDIGTELSYVLKQEYLHTFQNLLAELEENTHKYGISSYGITLSTLEEVFMSLGSDNIDEELDHSNDNTLPLNGFINHISESANDTHTSVSGKLLVINQIKAMFLKKYLSYIRAWKISLLQTTLSMFYIIVIVIIVRSFPNNVVLPPLNISFGSYDKTITVLETNNTEASVANSYIELFTELAPSNKLVTISSSFSEYILNKSIENIKAVDNTYMVGATVDETENNFTAWFNNKAYHTAPLSLNLIYNAILRTFCSNCSLEVINKPLPYSSRIRFLRLQAGSNMGFQLAFNTGFAMAFVGAMYIMFYIKERASGAKLLQFVSGVNAVTFWTVSFLWDYLVFIVAMILYILTLAAFQEEGWSTPAELSRVVIVMLCFGIAVIPFTYLWSYFFQVPSTGFIKMLIFNIFTGTVIFTGIFLLKYSEFNLKDVAETLEWFYMIFPHFALSHSLNNINLALTIKQICEAQCDAMPFCTDNLLCSFDKRCCDTDIFSFQPNGISRNLLYMLAVGIVSFTILLLKELRYLNMNITCKNPCLKAPIASITESKETVAINEDSDVADEKQRIASFEQHDLIDHTLVLKAVSKYYGSFCAVKELSLVVQDFECFGLLGVNGAGKTSTFKMLTGDENLSCGDAWVRGISMRTKINEVNRMIGYCPQFDALLEDLTGRESLWIFGLLRGVPNNLIKLVALKLANDLGFSRHFDKQIKTYSGGNKRKLSTALALIGNPVIIYLDEPTTGMDPGAKRNFWNVICRIRTMGKAIVLTSHSMEECEALSTRLAIMVNGEFKCLGSAQHLKNKFTEGYFLTIKLKKCDNEQLENKTNLVMRYIESNFNGAQLREQYLDYLTYHIMETSLKWSSMFGLMEQAKLQFAIEDYALGQTSLEQVFLALTAYQRSSY</sequence>
<keyword evidence="6" id="KW-0067">ATP-binding</keyword>
<dbReference type="FunFam" id="3.40.50.300:FF:000298">
    <property type="entry name" value="ATP-binding cassette sub-family A member 12"/>
    <property type="match status" value="1"/>
</dbReference>
<feature type="domain" description="ABC transporter" evidence="10">
    <location>
        <begin position="1347"/>
        <end position="1577"/>
    </location>
</feature>
<reference evidence="11" key="3">
    <citation type="submission" date="2012-09" db="EMBL/GenBank/DDBJ databases">
        <authorList>
            <consortium name="VectorBase"/>
        </authorList>
    </citation>
    <scope>NUCLEOTIDE SEQUENCE</scope>
    <source>
        <strain evidence="11">Liverpool</strain>
    </source>
</reference>
<feature type="transmembrane region" description="Helical" evidence="9">
    <location>
        <begin position="361"/>
        <end position="381"/>
    </location>
</feature>
<keyword evidence="2" id="KW-0813">Transport</keyword>
<evidence type="ECO:0000256" key="3">
    <source>
        <dbReference type="ARBA" id="ARBA00022692"/>
    </source>
</evidence>
<keyword evidence="7 9" id="KW-1133">Transmembrane helix</keyword>
<comment type="subcellular location">
    <subcellularLocation>
        <location evidence="1">Membrane</location>
        <topology evidence="1">Multi-pass membrane protein</topology>
    </subcellularLocation>
</comment>